<dbReference type="InterPro" id="IPR020568">
    <property type="entry name" value="Ribosomal_Su5_D2-typ_SF"/>
</dbReference>
<dbReference type="InterPro" id="IPR036890">
    <property type="entry name" value="HATPase_C_sf"/>
</dbReference>
<dbReference type="SUPFAM" id="SSF54211">
    <property type="entry name" value="Ribosomal protein S5 domain 2-like"/>
    <property type="match status" value="1"/>
</dbReference>
<evidence type="ECO:0000256" key="1">
    <source>
        <dbReference type="ARBA" id="ARBA00004123"/>
    </source>
</evidence>
<dbReference type="InterPro" id="IPR038973">
    <property type="entry name" value="MutL/Mlh/Pms-like"/>
</dbReference>
<dbReference type="PROSITE" id="PS00058">
    <property type="entry name" value="DNA_MISMATCH_REPAIR_1"/>
    <property type="match status" value="1"/>
</dbReference>
<dbReference type="GO" id="GO:0005524">
    <property type="term" value="F:ATP binding"/>
    <property type="evidence" value="ECO:0007669"/>
    <property type="project" value="InterPro"/>
</dbReference>
<dbReference type="FunCoup" id="A0A163THL3">
    <property type="interactions" value="479"/>
</dbReference>
<keyword evidence="3" id="KW-0227">DNA damage</keyword>
<keyword evidence="9" id="KW-1185">Reference proteome</keyword>
<dbReference type="FunFam" id="3.30.230.10:FF:000014">
    <property type="entry name" value="DNA mismatch repair protein Mlh1"/>
    <property type="match status" value="1"/>
</dbReference>
<comment type="subcellular location">
    <subcellularLocation>
        <location evidence="1">Nucleus</location>
    </subcellularLocation>
</comment>
<comment type="similarity">
    <text evidence="2">Belongs to the DNA mismatch repair MutL/HexB family.</text>
</comment>
<dbReference type="GO" id="GO:0030983">
    <property type="term" value="F:mismatched DNA binding"/>
    <property type="evidence" value="ECO:0007669"/>
    <property type="project" value="InterPro"/>
</dbReference>
<dbReference type="GO" id="GO:0140664">
    <property type="term" value="F:ATP-dependent DNA damage sensor activity"/>
    <property type="evidence" value="ECO:0007669"/>
    <property type="project" value="InterPro"/>
</dbReference>
<dbReference type="InterPro" id="IPR013507">
    <property type="entry name" value="DNA_mismatch_S5_2-like"/>
</dbReference>
<accession>A0A163THL3</accession>
<keyword evidence="4" id="KW-0234">DNA repair</keyword>
<reference evidence="8" key="1">
    <citation type="submission" date="2016-04" db="EMBL/GenBank/DDBJ databases">
        <authorList>
            <person name="Evans L.H."/>
            <person name="Alamgir A."/>
            <person name="Owens N."/>
            <person name="Weber N.D."/>
            <person name="Virtaneva K."/>
            <person name="Barbian K."/>
            <person name="Babar A."/>
            <person name="Rosenke K."/>
        </authorList>
    </citation>
    <scope>NUCLEOTIDE SEQUENCE [LARGE SCALE GENOMIC DNA]</scope>
    <source>
        <strain evidence="8">CBS 101.48</strain>
    </source>
</reference>
<protein>
    <recommendedName>
        <fullName evidence="7">DNA mismatch repair protein S5 domain-containing protein</fullName>
    </recommendedName>
</protein>
<feature type="domain" description="DNA mismatch repair protein S5" evidence="7">
    <location>
        <begin position="224"/>
        <end position="344"/>
    </location>
</feature>
<gene>
    <name evidence="8" type="primary">ABSGL_10768.1 scaffold 12033</name>
</gene>
<dbReference type="GO" id="GO:0006298">
    <property type="term" value="P:mismatch repair"/>
    <property type="evidence" value="ECO:0007669"/>
    <property type="project" value="InterPro"/>
</dbReference>
<dbReference type="OrthoDB" id="10263226at2759"/>
<dbReference type="Gene3D" id="3.30.565.10">
    <property type="entry name" value="Histidine kinase-like ATPase, C-terminal domain"/>
    <property type="match status" value="1"/>
</dbReference>
<evidence type="ECO:0000256" key="4">
    <source>
        <dbReference type="ARBA" id="ARBA00023204"/>
    </source>
</evidence>
<dbReference type="EMBL" id="LT554417">
    <property type="protein sequence ID" value="SAM04902.1"/>
    <property type="molecule type" value="Genomic_DNA"/>
</dbReference>
<dbReference type="FunFam" id="3.30.565.10:FF:000109">
    <property type="entry name" value="Related to MLH1-DNA mismatch repair protein"/>
    <property type="match status" value="1"/>
</dbReference>
<dbReference type="GO" id="GO:0032389">
    <property type="term" value="C:MutLalpha complex"/>
    <property type="evidence" value="ECO:0007669"/>
    <property type="project" value="TreeGrafter"/>
</dbReference>
<dbReference type="CDD" id="cd03483">
    <property type="entry name" value="MutL_Trans_MLH1"/>
    <property type="match status" value="1"/>
</dbReference>
<evidence type="ECO:0000259" key="7">
    <source>
        <dbReference type="SMART" id="SM01340"/>
    </source>
</evidence>
<keyword evidence="5" id="KW-0539">Nucleus</keyword>
<dbReference type="InterPro" id="IPR014762">
    <property type="entry name" value="DNA_mismatch_repair_CS"/>
</dbReference>
<dbReference type="AlphaFoldDB" id="A0A163THL3"/>
<dbReference type="SMART" id="SM01340">
    <property type="entry name" value="DNA_mis_repair"/>
    <property type="match status" value="1"/>
</dbReference>
<dbReference type="GO" id="GO:0016887">
    <property type="term" value="F:ATP hydrolysis activity"/>
    <property type="evidence" value="ECO:0007669"/>
    <property type="project" value="InterPro"/>
</dbReference>
<evidence type="ECO:0000313" key="8">
    <source>
        <dbReference type="EMBL" id="SAM04902.1"/>
    </source>
</evidence>
<dbReference type="CDD" id="cd16926">
    <property type="entry name" value="HATPase_MutL-MLH-PMS-like"/>
    <property type="match status" value="1"/>
</dbReference>
<dbReference type="Gene3D" id="3.30.230.10">
    <property type="match status" value="1"/>
</dbReference>
<dbReference type="Pfam" id="PF13589">
    <property type="entry name" value="HATPase_c_3"/>
    <property type="match status" value="1"/>
</dbReference>
<dbReference type="Pfam" id="PF16413">
    <property type="entry name" value="Mlh1_C"/>
    <property type="match status" value="1"/>
</dbReference>
<evidence type="ECO:0000256" key="2">
    <source>
        <dbReference type="ARBA" id="ARBA00006082"/>
    </source>
</evidence>
<dbReference type="Proteomes" id="UP000078561">
    <property type="component" value="Unassembled WGS sequence"/>
</dbReference>
<sequence length="719" mass="80048">MSVTPLPSIKRLDPTVVNRIAAGEIIHRPANALKELIENSLDAGATQIQVVAKEGGLKLLQIQDNGHGIKKDDLAIVCERFTTSKLKKFEDLSKIATYGFRGEALASISHVAHVSITTKTKDSKCAFRGTYADGKLIPPRSGQSADPKPCAGNDGTLITAEDLFYNVPTRKKALRSPSDEYNRIVDVVSRYAIHNSGVSFSCKRQGSLSADVQTTTTATIIDNLRQIHGSSVSSELLCSGERSFDSLDFKMNTYISNANYSMKRTTLLLFINNRSVDSQAIKRMIENVYSDLLPKGGHPFVYLSIEIKPENVDVNVHPTKQEVHFLNEEWIVNSIKDVFQELLENANSSRTYYTQSLLPGAPPTNADNSLFQGSSSKVAVYHQVRTDSKSTTLDSFMAGPSTSFDTPPMKTTAAKPDQEKPAGIEDGINMDTNEATGMEMSTDGRQEDGEPVIAQERPAKRDRVEVTLTSILNLRKNVKKNEHIGMTELLSNHTFVGCVDDALAILQHQTLLYLVNYAVISEELFYQVILTEFNNFGLIELTTPISIKDCILVALETEESHGTLPSQLQSKDQVAETIVSKLIEFAPMLKDYYSLTVTEDGQMTTLPILLRGYIPTLDKLPMFLLRLGTEVDWEDEQGCLDTLSRELSIFYCAEPPMPLPNNEDEYKKRHDRYLWQVQHLLFPGLKNHFVAPKAMVRDGSSVITELASLSELYKIFERC</sequence>
<dbReference type="OMA" id="ANYHVKK"/>
<feature type="region of interest" description="Disordered" evidence="6">
    <location>
        <begin position="392"/>
        <end position="428"/>
    </location>
</feature>
<dbReference type="InterPro" id="IPR014721">
    <property type="entry name" value="Ribsml_uS5_D2-typ_fold_subgr"/>
</dbReference>
<proteinExistence type="inferred from homology"/>
<dbReference type="SUPFAM" id="SSF55874">
    <property type="entry name" value="ATPase domain of HSP90 chaperone/DNA topoisomerase II/histidine kinase"/>
    <property type="match status" value="1"/>
</dbReference>
<evidence type="ECO:0000256" key="6">
    <source>
        <dbReference type="SAM" id="MobiDB-lite"/>
    </source>
</evidence>
<dbReference type="InterPro" id="IPR032189">
    <property type="entry name" value="Mlh1_C"/>
</dbReference>
<dbReference type="PANTHER" id="PTHR10073">
    <property type="entry name" value="DNA MISMATCH REPAIR PROTEIN MLH, PMS, MUTL"/>
    <property type="match status" value="1"/>
</dbReference>
<name>A0A163THL3_ABSGL</name>
<dbReference type="NCBIfam" id="TIGR00585">
    <property type="entry name" value="mutl"/>
    <property type="match status" value="1"/>
</dbReference>
<dbReference type="InterPro" id="IPR002099">
    <property type="entry name" value="MutL/Mlh/PMS"/>
</dbReference>
<dbReference type="Pfam" id="PF01119">
    <property type="entry name" value="DNA_mis_repair"/>
    <property type="match status" value="1"/>
</dbReference>
<organism evidence="8">
    <name type="scientific">Absidia glauca</name>
    <name type="common">Pin mould</name>
    <dbReference type="NCBI Taxonomy" id="4829"/>
    <lineage>
        <taxon>Eukaryota</taxon>
        <taxon>Fungi</taxon>
        <taxon>Fungi incertae sedis</taxon>
        <taxon>Mucoromycota</taxon>
        <taxon>Mucoromycotina</taxon>
        <taxon>Mucoromycetes</taxon>
        <taxon>Mucorales</taxon>
        <taxon>Cunninghamellaceae</taxon>
        <taxon>Absidia</taxon>
    </lineage>
</organism>
<evidence type="ECO:0000256" key="3">
    <source>
        <dbReference type="ARBA" id="ARBA00022763"/>
    </source>
</evidence>
<evidence type="ECO:0000256" key="5">
    <source>
        <dbReference type="ARBA" id="ARBA00023242"/>
    </source>
</evidence>
<dbReference type="InParanoid" id="A0A163THL3"/>
<evidence type="ECO:0000313" key="9">
    <source>
        <dbReference type="Proteomes" id="UP000078561"/>
    </source>
</evidence>
<feature type="compositionally biased region" description="Polar residues" evidence="6">
    <location>
        <begin position="392"/>
        <end position="405"/>
    </location>
</feature>
<dbReference type="PANTHER" id="PTHR10073:SF12">
    <property type="entry name" value="DNA MISMATCH REPAIR PROTEIN MLH1"/>
    <property type="match status" value="1"/>
</dbReference>
<dbReference type="STRING" id="4829.A0A163THL3"/>